<evidence type="ECO:0000313" key="3">
    <source>
        <dbReference type="EMBL" id="EZA54294.1"/>
    </source>
</evidence>
<evidence type="ECO:0000256" key="1">
    <source>
        <dbReference type="SAM" id="MobiDB-lite"/>
    </source>
</evidence>
<dbReference type="Proteomes" id="UP000053097">
    <property type="component" value="Unassembled WGS sequence"/>
</dbReference>
<dbReference type="AlphaFoldDB" id="A0A026WGT6"/>
<proteinExistence type="predicted"/>
<reference evidence="3 4" key="1">
    <citation type="journal article" date="2014" name="Curr. Biol.">
        <title>The genome of the clonal raider ant Cerapachys biroi.</title>
        <authorList>
            <person name="Oxley P.R."/>
            <person name="Ji L."/>
            <person name="Fetter-Pruneda I."/>
            <person name="McKenzie S.K."/>
            <person name="Li C."/>
            <person name="Hu H."/>
            <person name="Zhang G."/>
            <person name="Kronauer D.J."/>
        </authorList>
    </citation>
    <scope>NUCLEOTIDE SEQUENCE [LARGE SCALE GENOMIC DNA]</scope>
</reference>
<accession>A0A026WGT6</accession>
<name>A0A026WGT6_OOCBI</name>
<keyword evidence="4" id="KW-1185">Reference proteome</keyword>
<organism evidence="3 4">
    <name type="scientific">Ooceraea biroi</name>
    <name type="common">Clonal raider ant</name>
    <name type="synonym">Cerapachys biroi</name>
    <dbReference type="NCBI Taxonomy" id="2015173"/>
    <lineage>
        <taxon>Eukaryota</taxon>
        <taxon>Metazoa</taxon>
        <taxon>Ecdysozoa</taxon>
        <taxon>Arthropoda</taxon>
        <taxon>Hexapoda</taxon>
        <taxon>Insecta</taxon>
        <taxon>Pterygota</taxon>
        <taxon>Neoptera</taxon>
        <taxon>Endopterygota</taxon>
        <taxon>Hymenoptera</taxon>
        <taxon>Apocrita</taxon>
        <taxon>Aculeata</taxon>
        <taxon>Formicoidea</taxon>
        <taxon>Formicidae</taxon>
        <taxon>Dorylinae</taxon>
        <taxon>Ooceraea</taxon>
    </lineage>
</organism>
<protein>
    <submittedName>
        <fullName evidence="3">Uncharacterized protein</fullName>
    </submittedName>
</protein>
<feature type="chain" id="PRO_5001541411" evidence="2">
    <location>
        <begin position="22"/>
        <end position="256"/>
    </location>
</feature>
<feature type="region of interest" description="Disordered" evidence="1">
    <location>
        <begin position="182"/>
        <end position="210"/>
    </location>
</feature>
<dbReference type="OMA" id="GGWQPNY"/>
<evidence type="ECO:0000256" key="2">
    <source>
        <dbReference type="SAM" id="SignalP"/>
    </source>
</evidence>
<gene>
    <name evidence="3" type="ORF">X777_06169</name>
</gene>
<feature type="signal peptide" evidence="2">
    <location>
        <begin position="1"/>
        <end position="21"/>
    </location>
</feature>
<dbReference type="EMBL" id="KK107256">
    <property type="protein sequence ID" value="EZA54294.1"/>
    <property type="molecule type" value="Genomic_DNA"/>
</dbReference>
<evidence type="ECO:0000313" key="4">
    <source>
        <dbReference type="Proteomes" id="UP000053097"/>
    </source>
</evidence>
<dbReference type="OrthoDB" id="7555185at2759"/>
<keyword evidence="2" id="KW-0732">Signal</keyword>
<sequence length="256" mass="27519">MKKSVSLIIALCAIFLNQSHGKPTEIAKNADVLDPAASTANNNSSEAVVETVREQRSPQFGLFDNYGDYSDYGDNARFYYGSKRKYHHHKPYHHKPIGGHGCRGYGCGGGLQPDYGGHYYGGQGSSFASASAGSIGGGGPYNGGHSGANAQSASFSVGPFSASFTFFGQTFDEIVVSSDLNVRRKSKENRQGKRLSNVPSGTTGPPEKPTAIASRLVSADGSRITPEKREKRGIVTERRRYLDLGVAGYLLKSRKR</sequence>